<dbReference type="Proteomes" id="UP000076796">
    <property type="component" value="Unassembled WGS sequence"/>
</dbReference>
<evidence type="ECO:0000313" key="2">
    <source>
        <dbReference type="EMBL" id="KZS43555.1"/>
    </source>
</evidence>
<dbReference type="GeneID" id="97554951"/>
<reference evidence="2" key="1">
    <citation type="journal article" date="2016" name="Genome Announc.">
        <title>Draft genomes of two strains of Paenibacillus glucanolyticus with capability to degrade lignocellulose.</title>
        <authorList>
            <person name="Mathews S.L."/>
            <person name="Pawlak J."/>
            <person name="Grunden A.M."/>
        </authorList>
    </citation>
    <scope>NUCLEOTIDE SEQUENCE [LARGE SCALE GENOMIC DNA]</scope>
    <source>
        <strain evidence="2">SLM1</strain>
    </source>
</reference>
<gene>
    <name evidence="2" type="ORF">AWU65_25980</name>
</gene>
<keyword evidence="3" id="KW-1185">Reference proteome</keyword>
<evidence type="ECO:0000256" key="1">
    <source>
        <dbReference type="SAM" id="SignalP"/>
    </source>
</evidence>
<evidence type="ECO:0000313" key="3">
    <source>
        <dbReference type="Proteomes" id="UP000076796"/>
    </source>
</evidence>
<dbReference type="STRING" id="59843.A3958_24715"/>
<comment type="caution">
    <text evidence="2">The sequence shown here is derived from an EMBL/GenBank/DDBJ whole genome shotgun (WGS) entry which is preliminary data.</text>
</comment>
<dbReference type="AlphaFoldDB" id="A0A163E219"/>
<dbReference type="RefSeq" id="WP_006211113.1">
    <property type="nucleotide sequence ID" value="NZ_CBCSBX010000001.1"/>
</dbReference>
<organism evidence="2 3">
    <name type="scientific">Paenibacillus glucanolyticus</name>
    <dbReference type="NCBI Taxonomy" id="59843"/>
    <lineage>
        <taxon>Bacteria</taxon>
        <taxon>Bacillati</taxon>
        <taxon>Bacillota</taxon>
        <taxon>Bacilli</taxon>
        <taxon>Bacillales</taxon>
        <taxon>Paenibacillaceae</taxon>
        <taxon>Paenibacillus</taxon>
    </lineage>
</organism>
<proteinExistence type="predicted"/>
<name>A0A163E219_9BACL</name>
<protein>
    <submittedName>
        <fullName evidence="2">Uncharacterized protein</fullName>
    </submittedName>
</protein>
<sequence>MKFKKIACSILLVFLVSSFSTVFASEETDSPTSSPASISLVSVSELASVPGQWDYIGSSTFTSSSAIAYSTGGDFAFCLYSGPTAVYELWEDDPGNNNNDYVGKAELSKNQCGIVRGIGSFVDGDNKRAEFYVKKIGAGGSARIDFWD</sequence>
<dbReference type="OrthoDB" id="2912061at2"/>
<feature type="signal peptide" evidence="1">
    <location>
        <begin position="1"/>
        <end position="24"/>
    </location>
</feature>
<keyword evidence="1" id="KW-0732">Signal</keyword>
<accession>A0A163E219</accession>
<dbReference type="EMBL" id="LWMH01000002">
    <property type="protein sequence ID" value="KZS43555.1"/>
    <property type="molecule type" value="Genomic_DNA"/>
</dbReference>
<feature type="chain" id="PRO_5007842532" evidence="1">
    <location>
        <begin position="25"/>
        <end position="148"/>
    </location>
</feature>
<dbReference type="KEGG" id="pglu:A3958_24715"/>